<name>A0A2T7PHP2_POMCA</name>
<evidence type="ECO:0000259" key="6">
    <source>
        <dbReference type="PROSITE" id="PS50026"/>
    </source>
</evidence>
<dbReference type="PROSITE" id="PS50026">
    <property type="entry name" value="EGF_3"/>
    <property type="match status" value="3"/>
</dbReference>
<dbReference type="SUPFAM" id="SSF49899">
    <property type="entry name" value="Concanavalin A-like lectins/glucanases"/>
    <property type="match status" value="1"/>
</dbReference>
<comment type="caution">
    <text evidence="8">The sequence shown here is derived from an EMBL/GenBank/DDBJ whole genome shotgun (WGS) entry which is preliminary data.</text>
</comment>
<dbReference type="InterPro" id="IPR000742">
    <property type="entry name" value="EGF"/>
</dbReference>
<dbReference type="Gene3D" id="2.60.120.200">
    <property type="match status" value="1"/>
</dbReference>
<reference evidence="8 9" key="1">
    <citation type="submission" date="2018-04" db="EMBL/GenBank/DDBJ databases">
        <title>The genome of golden apple snail Pomacea canaliculata provides insight into stress tolerance and invasive adaptation.</title>
        <authorList>
            <person name="Liu C."/>
            <person name="Liu B."/>
            <person name="Ren Y."/>
            <person name="Zhang Y."/>
            <person name="Wang H."/>
            <person name="Li S."/>
            <person name="Jiang F."/>
            <person name="Yin L."/>
            <person name="Zhang G."/>
            <person name="Qian W."/>
            <person name="Fan W."/>
        </authorList>
    </citation>
    <scope>NUCLEOTIDE SEQUENCE [LARGE SCALE GENOMIC DNA]</scope>
    <source>
        <strain evidence="8">SZHN2017</strain>
        <tissue evidence="8">Muscle</tissue>
    </source>
</reference>
<feature type="disulfide bond" evidence="5">
    <location>
        <begin position="241"/>
        <end position="258"/>
    </location>
</feature>
<dbReference type="EMBL" id="PZQS01000004">
    <property type="protein sequence ID" value="PVD32910.1"/>
    <property type="molecule type" value="Genomic_DNA"/>
</dbReference>
<dbReference type="InterPro" id="IPR036508">
    <property type="entry name" value="Chitin-bd_dom_sf"/>
</dbReference>
<dbReference type="AlphaFoldDB" id="A0A2T7PHP2"/>
<dbReference type="SMART" id="SM00494">
    <property type="entry name" value="ChtBD2"/>
    <property type="match status" value="2"/>
</dbReference>
<keyword evidence="4 5" id="KW-1015">Disulfide bond</keyword>
<feature type="domain" description="EGF-like" evidence="6">
    <location>
        <begin position="230"/>
        <end position="270"/>
    </location>
</feature>
<feature type="disulfide bond" evidence="5">
    <location>
        <begin position="125"/>
        <end position="142"/>
    </location>
</feature>
<feature type="domain" description="EGF-like" evidence="6">
    <location>
        <begin position="42"/>
        <end position="80"/>
    </location>
</feature>
<dbReference type="OrthoDB" id="439917at2759"/>
<evidence type="ECO:0000256" key="1">
    <source>
        <dbReference type="ARBA" id="ARBA00022536"/>
    </source>
</evidence>
<dbReference type="Proteomes" id="UP000245119">
    <property type="component" value="Linkage Group LG4"/>
</dbReference>
<dbReference type="PROSITE" id="PS50940">
    <property type="entry name" value="CHIT_BIND_II"/>
    <property type="match status" value="1"/>
</dbReference>
<feature type="disulfide bond" evidence="5">
    <location>
        <begin position="51"/>
        <end position="68"/>
    </location>
</feature>
<dbReference type="PANTHER" id="PTHR12916:SF4">
    <property type="entry name" value="UNINFLATABLE, ISOFORM C"/>
    <property type="match status" value="1"/>
</dbReference>
<dbReference type="GO" id="GO:0008061">
    <property type="term" value="F:chitin binding"/>
    <property type="evidence" value="ECO:0007669"/>
    <property type="project" value="InterPro"/>
</dbReference>
<evidence type="ECO:0000313" key="8">
    <source>
        <dbReference type="EMBL" id="PVD32910.1"/>
    </source>
</evidence>
<accession>A0A2T7PHP2</accession>
<feature type="domain" description="EGF-like" evidence="6">
    <location>
        <begin position="116"/>
        <end position="154"/>
    </location>
</feature>
<evidence type="ECO:0000313" key="9">
    <source>
        <dbReference type="Proteomes" id="UP000245119"/>
    </source>
</evidence>
<feature type="disulfide bond" evidence="5">
    <location>
        <begin position="260"/>
        <end position="269"/>
    </location>
</feature>
<feature type="disulfide bond" evidence="5">
    <location>
        <begin position="70"/>
        <end position="79"/>
    </location>
</feature>
<dbReference type="SUPFAM" id="SSF57625">
    <property type="entry name" value="Invertebrate chitin-binding proteins"/>
    <property type="match status" value="1"/>
</dbReference>
<protein>
    <submittedName>
        <fullName evidence="8">Uncharacterized protein</fullName>
    </submittedName>
</protein>
<evidence type="ECO:0000256" key="3">
    <source>
        <dbReference type="ARBA" id="ARBA00022737"/>
    </source>
</evidence>
<feature type="disulfide bond" evidence="5">
    <location>
        <begin position="144"/>
        <end position="153"/>
    </location>
</feature>
<comment type="caution">
    <text evidence="5">Lacks conserved residue(s) required for the propagation of feature annotation.</text>
</comment>
<keyword evidence="1 5" id="KW-0245">EGF-like domain</keyword>
<evidence type="ECO:0000256" key="5">
    <source>
        <dbReference type="PROSITE-ProRule" id="PRU00076"/>
    </source>
</evidence>
<proteinExistence type="predicted"/>
<dbReference type="STRING" id="400727.A0A2T7PHP2"/>
<dbReference type="Gene3D" id="2.10.25.10">
    <property type="entry name" value="Laminin"/>
    <property type="match status" value="2"/>
</dbReference>
<dbReference type="InterPro" id="IPR013320">
    <property type="entry name" value="ConA-like_dom_sf"/>
</dbReference>
<evidence type="ECO:0000256" key="2">
    <source>
        <dbReference type="ARBA" id="ARBA00022729"/>
    </source>
</evidence>
<dbReference type="Gene3D" id="2.170.140.10">
    <property type="entry name" value="Chitin binding domain"/>
    <property type="match status" value="1"/>
</dbReference>
<sequence length="746" mass="79941">MVCSPACDPSSARCVYGNVRSSPTTSGDCCDCNYGFTGSQCDRCDTQIARCLNGGTPNTYPTSGQCGCSCPPGYTGTNCEQQGETVRCVYGNVRTTPTASGDCCDCNYGFTGSQCDLCDTRINRCQNGGTPNAFLTSGQCGCTCLPGYTGTYCEQRQCDIFSMNCQNGGYPAVQNNQCACTCPAGFTGSRCEQCSTQPNICQNGGTVNLIPINGQCGCRCLAGYTGLYCETALCSSNTITCENGGTPYLNTNNGQCACSCLAGFSGPTCGRGLCTLPCGPNSSPDRLDNLCTRCVCNPGWTGLYCNTPVTVSPPTTSTELCSASESPCLNGQPAYRDCNGRCICRCDSRFYTGPNCEYRVEPKLCDNCLFQNGNYLAPVQGRCDLFVVCQPTNEEQTEFIPWVQSCPAGTMFQTKGSVMGCIGFGEGVCSSDPCQTLGVGGRYAHATECARYYECSNQVTAASQCCPAGQSFDARTQQCVNNPSCVNTCAGTYRPCDTTIIGRAGTEEFCPYRARPNNESFYYHLKAEAFSYPCGLQRIFNSTSCLCQDDPRAGCGPTIDLPFDTSSPNKSVPLRTVAGSHGRAGYFDGTSRVVIYRYSNSGFYTDYFLMQFRVKPTSVAALGAGEVALVSNGDCGVTESLGITLSSNYVSFKVQQEGSSRLEVLRVPYSPSSDWLDIKFVYERLGDGLYSFTGTVNGQSQSLEMTSVIATRACALHIAQGQNYRNLDGYVDDFQIWMCKPSTVFG</sequence>
<feature type="domain" description="Chitin-binding type-2" evidence="7">
    <location>
        <begin position="431"/>
        <end position="487"/>
    </location>
</feature>
<keyword evidence="3" id="KW-0677">Repeat</keyword>
<gene>
    <name evidence="8" type="ORF">C0Q70_08357</name>
</gene>
<evidence type="ECO:0000256" key="4">
    <source>
        <dbReference type="ARBA" id="ARBA00023157"/>
    </source>
</evidence>
<dbReference type="InterPro" id="IPR002557">
    <property type="entry name" value="Chitin-bd_dom"/>
</dbReference>
<dbReference type="GO" id="GO:0005576">
    <property type="term" value="C:extracellular region"/>
    <property type="evidence" value="ECO:0007669"/>
    <property type="project" value="InterPro"/>
</dbReference>
<dbReference type="PROSITE" id="PS00022">
    <property type="entry name" value="EGF_1"/>
    <property type="match status" value="3"/>
</dbReference>
<evidence type="ECO:0000259" key="7">
    <source>
        <dbReference type="PROSITE" id="PS50940"/>
    </source>
</evidence>
<dbReference type="PROSITE" id="PS01186">
    <property type="entry name" value="EGF_2"/>
    <property type="match status" value="3"/>
</dbReference>
<organism evidence="8 9">
    <name type="scientific">Pomacea canaliculata</name>
    <name type="common">Golden apple snail</name>
    <dbReference type="NCBI Taxonomy" id="400727"/>
    <lineage>
        <taxon>Eukaryota</taxon>
        <taxon>Metazoa</taxon>
        <taxon>Spiralia</taxon>
        <taxon>Lophotrochozoa</taxon>
        <taxon>Mollusca</taxon>
        <taxon>Gastropoda</taxon>
        <taxon>Caenogastropoda</taxon>
        <taxon>Architaenioglossa</taxon>
        <taxon>Ampullarioidea</taxon>
        <taxon>Ampullariidae</taxon>
        <taxon>Pomacea</taxon>
    </lineage>
</organism>
<dbReference type="PANTHER" id="PTHR12916">
    <property type="entry name" value="CYTOCHROME C OXIDASE POLYPEPTIDE VIC-2"/>
    <property type="match status" value="1"/>
</dbReference>
<keyword evidence="2" id="KW-0732">Signal</keyword>
<dbReference type="SMART" id="SM00181">
    <property type="entry name" value="EGF"/>
    <property type="match status" value="8"/>
</dbReference>
<keyword evidence="9" id="KW-1185">Reference proteome</keyword>